<evidence type="ECO:0000256" key="1">
    <source>
        <dbReference type="ARBA" id="ARBA00023326"/>
    </source>
</evidence>
<reference evidence="3" key="1">
    <citation type="submission" date="2021-11" db="EMBL/GenBank/DDBJ databases">
        <authorList>
            <person name="Rodrigo-Torres L."/>
            <person name="Arahal R. D."/>
            <person name="Lucena T."/>
        </authorList>
    </citation>
    <scope>NUCLEOTIDE SEQUENCE</scope>
    <source>
        <strain evidence="3">CECT 7928</strain>
    </source>
</reference>
<dbReference type="EMBL" id="CAKLDM010000002">
    <property type="protein sequence ID" value="CAH0540258.1"/>
    <property type="molecule type" value="Genomic_DNA"/>
</dbReference>
<dbReference type="Gene3D" id="3.10.50.10">
    <property type="match status" value="1"/>
</dbReference>
<evidence type="ECO:0000313" key="3">
    <source>
        <dbReference type="EMBL" id="CAH0540258.1"/>
    </source>
</evidence>
<dbReference type="InterPro" id="IPR001223">
    <property type="entry name" value="Glyco_hydro18_cat"/>
</dbReference>
<feature type="domain" description="GH18" evidence="2">
    <location>
        <begin position="4"/>
        <end position="112"/>
    </location>
</feature>
<name>A0ABM9A5S3_9VIBR</name>
<dbReference type="RefSeq" id="WP_253073291.1">
    <property type="nucleotide sequence ID" value="NZ_CAKLDM010000002.1"/>
</dbReference>
<protein>
    <recommendedName>
        <fullName evidence="2">GH18 domain-containing protein</fullName>
    </recommendedName>
</protein>
<sequence length="130" mass="14840">MDKKVVRYALKYIPADKLSLGIPTYSGYWKPAPEASVGRPIDQHLDYSDVVGVMKQFNIKPKWDNVSKVPYLMFTDNDAYSYIFIEDAQTFKFGLNLVEDNHLAGFSLFDVSAMDPLVWSQINSIPLRRG</sequence>
<keyword evidence="1" id="KW-0624">Polysaccharide degradation</keyword>
<comment type="caution">
    <text evidence="3">The sequence shown here is derived from an EMBL/GenBank/DDBJ whole genome shotgun (WGS) entry which is preliminary data.</text>
</comment>
<dbReference type="InterPro" id="IPR017853">
    <property type="entry name" value="GH"/>
</dbReference>
<gene>
    <name evidence="3" type="ORF">VMF7928_02703</name>
</gene>
<dbReference type="Pfam" id="PF00704">
    <property type="entry name" value="Glyco_hydro_18"/>
    <property type="match status" value="1"/>
</dbReference>
<evidence type="ECO:0000313" key="4">
    <source>
        <dbReference type="Proteomes" id="UP000838748"/>
    </source>
</evidence>
<dbReference type="Gene3D" id="3.20.20.80">
    <property type="entry name" value="Glycosidases"/>
    <property type="match status" value="1"/>
</dbReference>
<proteinExistence type="predicted"/>
<keyword evidence="1" id="KW-0119">Carbohydrate metabolism</keyword>
<accession>A0ABM9A5S3</accession>
<keyword evidence="4" id="KW-1185">Reference proteome</keyword>
<dbReference type="SUPFAM" id="SSF51445">
    <property type="entry name" value="(Trans)glycosidases"/>
    <property type="match status" value="1"/>
</dbReference>
<evidence type="ECO:0000259" key="2">
    <source>
        <dbReference type="Pfam" id="PF00704"/>
    </source>
</evidence>
<dbReference type="Proteomes" id="UP000838748">
    <property type="component" value="Unassembled WGS sequence"/>
</dbReference>
<organism evidence="3 4">
    <name type="scientific">Vibrio marisflavi CECT 7928</name>
    <dbReference type="NCBI Taxonomy" id="634439"/>
    <lineage>
        <taxon>Bacteria</taxon>
        <taxon>Pseudomonadati</taxon>
        <taxon>Pseudomonadota</taxon>
        <taxon>Gammaproteobacteria</taxon>
        <taxon>Vibrionales</taxon>
        <taxon>Vibrionaceae</taxon>
        <taxon>Vibrio</taxon>
    </lineage>
</organism>
<dbReference type="InterPro" id="IPR029070">
    <property type="entry name" value="Chitinase_insertion_sf"/>
</dbReference>